<comment type="caution">
    <text evidence="1">The sequence shown here is derived from an EMBL/GenBank/DDBJ whole genome shotgun (WGS) entry which is preliminary data.</text>
</comment>
<evidence type="ECO:0000313" key="2">
    <source>
        <dbReference type="Proteomes" id="UP000070620"/>
    </source>
</evidence>
<dbReference type="AlphaFoldDB" id="A0A136PM10"/>
<dbReference type="EMBL" id="LRQV01000114">
    <property type="protein sequence ID" value="KXK59423.1"/>
    <property type="molecule type" value="Genomic_DNA"/>
</dbReference>
<sequence>MLDEVGAVRGRQEPLLVRTAWCVLRHHRHHDCPRCTAGGWCPTVHAARTRIVAWQRYRSR</sequence>
<protein>
    <submittedName>
        <fullName evidence="1">Uncharacterized protein</fullName>
    </submittedName>
</protein>
<name>A0A136PM10_9ACTN</name>
<keyword evidence="2" id="KW-1185">Reference proteome</keyword>
<accession>A0A136PM10</accession>
<evidence type="ECO:0000313" key="1">
    <source>
        <dbReference type="EMBL" id="KXK59423.1"/>
    </source>
</evidence>
<proteinExistence type="predicted"/>
<dbReference type="Proteomes" id="UP000070620">
    <property type="component" value="Unassembled WGS sequence"/>
</dbReference>
<organism evidence="1 2">
    <name type="scientific">Micromonospora rosaria</name>
    <dbReference type="NCBI Taxonomy" id="47874"/>
    <lineage>
        <taxon>Bacteria</taxon>
        <taxon>Bacillati</taxon>
        <taxon>Actinomycetota</taxon>
        <taxon>Actinomycetes</taxon>
        <taxon>Micromonosporales</taxon>
        <taxon>Micromonosporaceae</taxon>
        <taxon>Micromonospora</taxon>
    </lineage>
</organism>
<reference evidence="1 2" key="1">
    <citation type="submission" date="2016-01" db="EMBL/GenBank/DDBJ databases">
        <title>Whole genome sequence and analysis of Micromonospora rosaria DSM 803, which can produce antibacterial substance rosamicin.</title>
        <authorList>
            <person name="Yang H."/>
            <person name="He X."/>
            <person name="Zhu D."/>
        </authorList>
    </citation>
    <scope>NUCLEOTIDE SEQUENCE [LARGE SCALE GENOMIC DNA]</scope>
    <source>
        <strain evidence="1 2">DSM 803</strain>
    </source>
</reference>
<gene>
    <name evidence="1" type="ORF">AWW66_24255</name>
</gene>